<dbReference type="Pfam" id="PF12951">
    <property type="entry name" value="PATR"/>
    <property type="match status" value="1"/>
</dbReference>
<dbReference type="RefSeq" id="WP_223153943.1">
    <property type="nucleotide sequence ID" value="NZ_CP017637.1"/>
</dbReference>
<evidence type="ECO:0000259" key="2">
    <source>
        <dbReference type="PROSITE" id="PS51208"/>
    </source>
</evidence>
<dbReference type="Pfam" id="PF03797">
    <property type="entry name" value="Autotransporter"/>
    <property type="match status" value="1"/>
</dbReference>
<dbReference type="SMART" id="SM00869">
    <property type="entry name" value="Autotransporter"/>
    <property type="match status" value="1"/>
</dbReference>
<proteinExistence type="predicted"/>
<dbReference type="Gene3D" id="2.160.20.20">
    <property type="match status" value="1"/>
</dbReference>
<dbReference type="InterPro" id="IPR013425">
    <property type="entry name" value="Autotrns_rpt"/>
</dbReference>
<reference evidence="3 4" key="1">
    <citation type="submission" date="2016-11" db="EMBL/GenBank/DDBJ databases">
        <title>Complete Genome Sequence of Bradyrhizobium sp. strain J5, an isolated from soybean nodule in Hokkaido.</title>
        <authorList>
            <person name="Kanehara K."/>
        </authorList>
    </citation>
    <scope>NUCLEOTIDE SEQUENCE [LARGE SCALE GENOMIC DNA]</scope>
    <source>
        <strain evidence="3 4">J5</strain>
    </source>
</reference>
<dbReference type="InterPro" id="IPR005546">
    <property type="entry name" value="Autotransporte_beta"/>
</dbReference>
<evidence type="ECO:0000256" key="1">
    <source>
        <dbReference type="ARBA" id="ARBA00022729"/>
    </source>
</evidence>
<dbReference type="PROSITE" id="PS51208">
    <property type="entry name" value="AUTOTRANSPORTER"/>
    <property type="match status" value="1"/>
</dbReference>
<dbReference type="Proteomes" id="UP000181962">
    <property type="component" value="Chromosome"/>
</dbReference>
<gene>
    <name evidence="3" type="ORF">BKD09_17720</name>
</gene>
<organism evidence="3 4">
    <name type="scientific">Bradyrhizobium japonicum</name>
    <dbReference type="NCBI Taxonomy" id="375"/>
    <lineage>
        <taxon>Bacteria</taxon>
        <taxon>Pseudomonadati</taxon>
        <taxon>Pseudomonadota</taxon>
        <taxon>Alphaproteobacteria</taxon>
        <taxon>Hyphomicrobiales</taxon>
        <taxon>Nitrobacteraceae</taxon>
        <taxon>Bradyrhizobium</taxon>
    </lineage>
</organism>
<feature type="domain" description="Autotransporter" evidence="2">
    <location>
        <begin position="606"/>
        <end position="886"/>
    </location>
</feature>
<accession>A0A1L3FA28</accession>
<protein>
    <recommendedName>
        <fullName evidence="2">Autotransporter domain-containing protein</fullName>
    </recommendedName>
</protein>
<keyword evidence="1" id="KW-0732">Signal</keyword>
<dbReference type="InterPro" id="IPR011050">
    <property type="entry name" value="Pectin_lyase_fold/virulence"/>
</dbReference>
<dbReference type="InterPro" id="IPR036709">
    <property type="entry name" value="Autotransporte_beta_dom_sf"/>
</dbReference>
<dbReference type="SUPFAM" id="SSF103515">
    <property type="entry name" value="Autotransporter"/>
    <property type="match status" value="1"/>
</dbReference>
<name>A0A1L3FA28_BRAJP</name>
<evidence type="ECO:0000313" key="3">
    <source>
        <dbReference type="EMBL" id="APG10169.1"/>
    </source>
</evidence>
<dbReference type="EMBL" id="CP017637">
    <property type="protein sequence ID" value="APG10169.1"/>
    <property type="molecule type" value="Genomic_DNA"/>
</dbReference>
<sequence length="886" mass="89488">MSDSIKRANVDTDAPEASATNAARYSGGLRRGEVRAHLVATTAVAALLAATSAHAQDATWLRNPGSGDFNTAGNWNPATVPTGNGTAFFGQSNITSLTFNSGAANSLGGFTFNNAFAGPYSFLLAPLSSLTFSGAGISNFTPNGVQITVSPLSNLVFANNSTAGTSVGTAATTITNGGNVTFAGTSSAGTATIANNFQLLFTNSSTAANATITTNGITTFAGNSTGGNAQLITNAGANLTFEFTAGPNGDNQITAGSIAGAGNYILPGKTLTVGSNDLSTGVSGVIVGAGGSLVKTGSGTLTLSGTNTYTGTTTVNAGSLLVDGSIASSRLTTVNSGAALHGSGTVGPASINAGGFLVPGPVGTPGSINVAGSLAFQSGAFYIVQVNPSTASTTNVTGTASLAGTVGAVFAPGSYVSRQYTILTAAGGLTGTFDALATFGLPAGFGARLAYVGNDAILNLKAQLVPDPNPPIPIPPIPGGPTLPPPPPVFTENQLNVGRAIDNFFNNGGALPPAFVPLFGLAGSNLTTALDQISGEAATGAQTAAFQLGSQFLNLMLDPFVDGRCGVGRTDYPALGLRPDCEPRPSGPALAYASMYTKAPPAPAPIYEPRWTVWGGGYGGGNKTSGDPVIGSHDLSARTAGFAGGFDYRLAPNSVVGFAIAGGGTNWSLSHGLGGGRSDAVQAGIYGATRWAAAYLAADFAFTNHWMSTDRFAFGGDHLTADFNAQSYGGRLEGGYHFETPYVGVAPYAAIQAQSFHTPSYGEIGTIPNGFALAFGSRDATDTRSELGARFDRLLALYSNAVLTLRGRLAWAHDWVSDPTLMPVFQALPGASFIINGAIPPKDSALTSVGAELRFVNGISLLAKFDGGFASHSSTYAGTGTIRYSW</sequence>
<dbReference type="Gene3D" id="2.40.128.130">
    <property type="entry name" value="Autotransporter beta-domain"/>
    <property type="match status" value="1"/>
</dbReference>
<evidence type="ECO:0000313" key="4">
    <source>
        <dbReference type="Proteomes" id="UP000181962"/>
    </source>
</evidence>
<dbReference type="NCBIfam" id="TIGR02601">
    <property type="entry name" value="autotrns_rpt"/>
    <property type="match status" value="1"/>
</dbReference>
<dbReference type="AlphaFoldDB" id="A0A1L3FA28"/>
<dbReference type="InterPro" id="IPR012332">
    <property type="entry name" value="Autotransporter_pectin_lyase_C"/>
</dbReference>
<dbReference type="SUPFAM" id="SSF51126">
    <property type="entry name" value="Pectin lyase-like"/>
    <property type="match status" value="1"/>
</dbReference>